<dbReference type="AlphaFoldDB" id="A0A1I8ACT5"/>
<organism evidence="2 3">
    <name type="scientific">Steinernema glaseri</name>
    <dbReference type="NCBI Taxonomy" id="37863"/>
    <lineage>
        <taxon>Eukaryota</taxon>
        <taxon>Metazoa</taxon>
        <taxon>Ecdysozoa</taxon>
        <taxon>Nematoda</taxon>
        <taxon>Chromadorea</taxon>
        <taxon>Rhabditida</taxon>
        <taxon>Tylenchina</taxon>
        <taxon>Panagrolaimomorpha</taxon>
        <taxon>Strongyloidoidea</taxon>
        <taxon>Steinernematidae</taxon>
        <taxon>Steinernema</taxon>
    </lineage>
</organism>
<accession>A0A1I8ACT5</accession>
<proteinExistence type="predicted"/>
<evidence type="ECO:0000313" key="3">
    <source>
        <dbReference type="WBParaSite" id="L893_g4285.t1"/>
    </source>
</evidence>
<reference evidence="3" key="1">
    <citation type="submission" date="2016-11" db="UniProtKB">
        <authorList>
            <consortium name="WormBaseParasite"/>
        </authorList>
    </citation>
    <scope>IDENTIFICATION</scope>
</reference>
<name>A0A1I8ACT5_9BILA</name>
<protein>
    <submittedName>
        <fullName evidence="3">PHB domain-containing protein</fullName>
    </submittedName>
</protein>
<evidence type="ECO:0000256" key="1">
    <source>
        <dbReference type="SAM" id="MobiDB-lite"/>
    </source>
</evidence>
<dbReference type="WBParaSite" id="L893_g4285.t1">
    <property type="protein sequence ID" value="L893_g4285.t1"/>
    <property type="gene ID" value="L893_g4285"/>
</dbReference>
<keyword evidence="2" id="KW-1185">Reference proteome</keyword>
<evidence type="ECO:0000313" key="2">
    <source>
        <dbReference type="Proteomes" id="UP000095287"/>
    </source>
</evidence>
<feature type="region of interest" description="Disordered" evidence="1">
    <location>
        <begin position="1"/>
        <end position="25"/>
    </location>
</feature>
<feature type="region of interest" description="Disordered" evidence="1">
    <location>
        <begin position="126"/>
        <end position="149"/>
    </location>
</feature>
<feature type="compositionally biased region" description="Basic and acidic residues" evidence="1">
    <location>
        <begin position="13"/>
        <end position="25"/>
    </location>
</feature>
<sequence length="149" mass="16914">MNQSLAGEVSVLMKDKESTSRNEPHGWKLVQTALPKVLEYGINEGVLQAREQDMSTTNMQGITDVVLAAQGEVQTVKEQRNGDKVLIPTMQYREALQARRQEVVATAAIEALTKDSILHRRDVKALLKQKKMESREEKEKPREKTKEEQ</sequence>
<dbReference type="Proteomes" id="UP000095287">
    <property type="component" value="Unplaced"/>
</dbReference>